<dbReference type="InterPro" id="IPR000683">
    <property type="entry name" value="Gfo/Idh/MocA-like_OxRdtase_N"/>
</dbReference>
<protein>
    <submittedName>
        <fullName evidence="2">Oxidoreductase family, NAD-binding Rossmann fold</fullName>
    </submittedName>
</protein>
<dbReference type="Pfam" id="PF01408">
    <property type="entry name" value="GFO_IDH_MocA"/>
    <property type="match status" value="1"/>
</dbReference>
<accession>A0A1V5MJD1</accession>
<feature type="domain" description="Gfo/Idh/MocA-like oxidoreductase N-terminal" evidence="1">
    <location>
        <begin position="41"/>
        <end position="117"/>
    </location>
</feature>
<dbReference type="SUPFAM" id="SSF51735">
    <property type="entry name" value="NAD(P)-binding Rossmann-fold domains"/>
    <property type="match status" value="1"/>
</dbReference>
<evidence type="ECO:0000313" key="3">
    <source>
        <dbReference type="Proteomes" id="UP000485484"/>
    </source>
</evidence>
<gene>
    <name evidence="2" type="ORF">BWY73_00372</name>
</gene>
<sequence>MKKIGCVNIDTSHPRSFAGYLQKSGRAGYYAIYNDGFRGEDEVAGFMKTYGVQKRCVTLEELAGNVDACFIHSCDWDRNLGLAEALLKFGKPVFIDKPIAGRLADCRRLEELAAGGAVILGSSSVRYAPEVVELAGQPEAERGRFLTVFGSVGVDEFNYAIHIVEAIGGLLGPGAVSCRFLGRAESDGKRSETFLVRFQNGTTAVYNTCLGVGQPFEMMAVTTRTTHQFRIDSSRIYGALLDRICDYLETGVNRLAPVAELTESVKIMLAGRLSRERGGAEVGLDAIPADDPGYDGTAFGKGYAAASKKIYA</sequence>
<dbReference type="EMBL" id="MWAK01000029">
    <property type="protein sequence ID" value="OPZ93338.1"/>
    <property type="molecule type" value="Genomic_DNA"/>
</dbReference>
<dbReference type="AlphaFoldDB" id="A0A1V5MJD1"/>
<dbReference type="Proteomes" id="UP000485484">
    <property type="component" value="Unassembled WGS sequence"/>
</dbReference>
<dbReference type="Gene3D" id="3.40.50.720">
    <property type="entry name" value="NAD(P)-binding Rossmann-like Domain"/>
    <property type="match status" value="1"/>
</dbReference>
<organism evidence="2 3">
    <name type="scientific">candidate division TA06 bacterium ADurb.Bin417</name>
    <dbReference type="NCBI Taxonomy" id="1852828"/>
    <lineage>
        <taxon>Bacteria</taxon>
        <taxon>Bacteria division TA06</taxon>
    </lineage>
</organism>
<dbReference type="InterPro" id="IPR036291">
    <property type="entry name" value="NAD(P)-bd_dom_sf"/>
</dbReference>
<name>A0A1V5MJD1_UNCT6</name>
<proteinExistence type="predicted"/>
<dbReference type="Gene3D" id="3.30.360.10">
    <property type="entry name" value="Dihydrodipicolinate Reductase, domain 2"/>
    <property type="match status" value="1"/>
</dbReference>
<reference evidence="2 3" key="1">
    <citation type="submission" date="2017-02" db="EMBL/GenBank/DDBJ databases">
        <title>Delving into the versatile metabolic prowess of the omnipresent phylum Bacteroidetes.</title>
        <authorList>
            <person name="Nobu M.K."/>
            <person name="Mei R."/>
            <person name="Narihiro T."/>
            <person name="Kuroda K."/>
            <person name="Liu W.-T."/>
        </authorList>
    </citation>
    <scope>NUCLEOTIDE SEQUENCE [LARGE SCALE GENOMIC DNA]</scope>
    <source>
        <strain evidence="2">ADurb.Bin417</strain>
    </source>
</reference>
<dbReference type="GO" id="GO:0000166">
    <property type="term" value="F:nucleotide binding"/>
    <property type="evidence" value="ECO:0007669"/>
    <property type="project" value="InterPro"/>
</dbReference>
<evidence type="ECO:0000259" key="1">
    <source>
        <dbReference type="Pfam" id="PF01408"/>
    </source>
</evidence>
<evidence type="ECO:0000313" key="2">
    <source>
        <dbReference type="EMBL" id="OPZ93338.1"/>
    </source>
</evidence>
<comment type="caution">
    <text evidence="2">The sequence shown here is derived from an EMBL/GenBank/DDBJ whole genome shotgun (WGS) entry which is preliminary data.</text>
</comment>